<evidence type="ECO:0000313" key="3">
    <source>
        <dbReference type="EMBL" id="CCG40388.1"/>
    </source>
</evidence>
<proteinExistence type="predicted"/>
<dbReference type="InterPro" id="IPR002213">
    <property type="entry name" value="UDP_glucos_trans"/>
</dbReference>
<feature type="domain" description="Glycosyltransferase family 28 N-terminal" evidence="1">
    <location>
        <begin position="12"/>
        <end position="145"/>
    </location>
</feature>
<feature type="domain" description="Erythromycin biosynthesis protein CIII-like C-terminal" evidence="2">
    <location>
        <begin position="307"/>
        <end position="425"/>
    </location>
</feature>
<dbReference type="OrthoDB" id="9805366at2"/>
<keyword evidence="4" id="KW-1185">Reference proteome</keyword>
<dbReference type="GO" id="GO:0008194">
    <property type="term" value="F:UDP-glycosyltransferase activity"/>
    <property type="evidence" value="ECO:0007669"/>
    <property type="project" value="InterPro"/>
</dbReference>
<dbReference type="Pfam" id="PF06722">
    <property type="entry name" value="EryCIII-like_C"/>
    <property type="match status" value="1"/>
</dbReference>
<sequence>MAGAGSGKSLRIVFATIGSFGDLHPYIALALELNRRGHRAAIAGSEIYRDKIQALGIDFYPLSPDFNRIRAVPGLIEQILHPRTGAETLIRSVMMPSLRESFADLSTAAEGSDLLVSHPLAFTARLVAETQGQRWASTFLAPFTALSAHDPSVMAEIPFLNLLRPFGPSLFREIYRHVMIRAHDWSAPWHTFRAELGLPPAANDPLFSGQHAPDLALGLFSPLLGAPQPDWPQNSIATGFAFYDDGAVGGLPPDLTAFLESGPPPLVFTLGTAMVRNPGSFFEDSLKAAQRLRRRAVLMVGGNSPLPLGPLSDSAIAVAYAPFSELFPRAAAIVHHGGVGTTGQAMRAGRPMLVVPFGYDQPDNAARVTRLGIGRSLPIGRYTASRAANALGALLDSSTCRRRAAEIGVQISAETGTANACDALIALAGAGTTGSPRTERPLIASAG</sequence>
<keyword evidence="3" id="KW-0808">Transferase</keyword>
<dbReference type="GO" id="GO:0016758">
    <property type="term" value="F:hexosyltransferase activity"/>
    <property type="evidence" value="ECO:0007669"/>
    <property type="project" value="InterPro"/>
</dbReference>
<dbReference type="InterPro" id="IPR010610">
    <property type="entry name" value="EryCIII-like_C"/>
</dbReference>
<dbReference type="PANTHER" id="PTHR48050:SF13">
    <property type="entry name" value="STEROL 3-BETA-GLUCOSYLTRANSFERASE UGT80A2"/>
    <property type="match status" value="1"/>
</dbReference>
<organism evidence="3 4">
    <name type="scientific">Magnetospirillum molischianum DSM 120</name>
    <dbReference type="NCBI Taxonomy" id="1150626"/>
    <lineage>
        <taxon>Bacteria</taxon>
        <taxon>Pseudomonadati</taxon>
        <taxon>Pseudomonadota</taxon>
        <taxon>Alphaproteobacteria</taxon>
        <taxon>Rhodospirillales</taxon>
        <taxon>Rhodospirillaceae</taxon>
        <taxon>Magnetospirillum</taxon>
    </lineage>
</organism>
<protein>
    <submittedName>
        <fullName evidence="3">Glycosyl transferase family 28</fullName>
    </submittedName>
</protein>
<dbReference type="RefSeq" id="WP_002726627.1">
    <property type="nucleotide sequence ID" value="NZ_CAHP01000012.1"/>
</dbReference>
<dbReference type="SUPFAM" id="SSF53756">
    <property type="entry name" value="UDP-Glycosyltransferase/glycogen phosphorylase"/>
    <property type="match status" value="1"/>
</dbReference>
<dbReference type="InterPro" id="IPR004276">
    <property type="entry name" value="GlycoTrans_28_N"/>
</dbReference>
<reference evidence="3 4" key="1">
    <citation type="journal article" date="2012" name="J. Bacteriol.">
        <title>Draft Genome Sequence of the Purple Photosynthetic Bacterium Phaeospirillum molischianum DSM120, a Particularly Versatile Bacterium.</title>
        <authorList>
            <person name="Duquesne K."/>
            <person name="Prima V."/>
            <person name="Ji B."/>
            <person name="Rouy Z."/>
            <person name="Medigue C."/>
            <person name="Talla E."/>
            <person name="Sturgis J.N."/>
        </authorList>
    </citation>
    <scope>NUCLEOTIDE SEQUENCE [LARGE SCALE GENOMIC DNA]</scope>
    <source>
        <strain evidence="4">DSM120</strain>
    </source>
</reference>
<dbReference type="PANTHER" id="PTHR48050">
    <property type="entry name" value="STEROL 3-BETA-GLUCOSYLTRANSFERASE"/>
    <property type="match status" value="1"/>
</dbReference>
<dbReference type="Gene3D" id="3.40.50.2000">
    <property type="entry name" value="Glycogen Phosphorylase B"/>
    <property type="match status" value="2"/>
</dbReference>
<dbReference type="Pfam" id="PF03033">
    <property type="entry name" value="Glyco_transf_28"/>
    <property type="match status" value="1"/>
</dbReference>
<dbReference type="InterPro" id="IPR050426">
    <property type="entry name" value="Glycosyltransferase_28"/>
</dbReference>
<dbReference type="STRING" id="1150626.PHAMO_20074"/>
<dbReference type="GO" id="GO:0033072">
    <property type="term" value="P:vancomycin biosynthetic process"/>
    <property type="evidence" value="ECO:0007669"/>
    <property type="project" value="UniProtKB-ARBA"/>
</dbReference>
<comment type="caution">
    <text evidence="3">The sequence shown here is derived from an EMBL/GenBank/DDBJ whole genome shotgun (WGS) entry which is preliminary data.</text>
</comment>
<dbReference type="GO" id="GO:0005975">
    <property type="term" value="P:carbohydrate metabolic process"/>
    <property type="evidence" value="ECO:0007669"/>
    <property type="project" value="InterPro"/>
</dbReference>
<dbReference type="eggNOG" id="COG1819">
    <property type="taxonomic scope" value="Bacteria"/>
</dbReference>
<name>H8FPV0_MAGML</name>
<accession>H8FPV0</accession>
<evidence type="ECO:0000259" key="1">
    <source>
        <dbReference type="Pfam" id="PF03033"/>
    </source>
</evidence>
<dbReference type="EMBL" id="CAHP01000012">
    <property type="protein sequence ID" value="CCG40388.1"/>
    <property type="molecule type" value="Genomic_DNA"/>
</dbReference>
<gene>
    <name evidence="3" type="ORF">PHAMO_20074</name>
</gene>
<dbReference type="AlphaFoldDB" id="H8FPV0"/>
<evidence type="ECO:0000313" key="4">
    <source>
        <dbReference type="Proteomes" id="UP000004169"/>
    </source>
</evidence>
<dbReference type="Proteomes" id="UP000004169">
    <property type="component" value="Unassembled WGS sequence"/>
</dbReference>
<dbReference type="CDD" id="cd03784">
    <property type="entry name" value="GT1_Gtf-like"/>
    <property type="match status" value="1"/>
</dbReference>
<evidence type="ECO:0000259" key="2">
    <source>
        <dbReference type="Pfam" id="PF06722"/>
    </source>
</evidence>